<reference evidence="6 7" key="1">
    <citation type="submission" date="2020-07" db="EMBL/GenBank/DDBJ databases">
        <title>Sequencing the genomes of 1000 actinobacteria strains.</title>
        <authorList>
            <person name="Klenk H.-P."/>
        </authorList>
    </citation>
    <scope>NUCLEOTIDE SEQUENCE [LARGE SCALE GENOMIC DNA]</scope>
    <source>
        <strain evidence="6 7">DSM 23737</strain>
    </source>
</reference>
<dbReference type="Pfam" id="PF07804">
    <property type="entry name" value="HipA_C"/>
    <property type="match status" value="1"/>
</dbReference>
<keyword evidence="2 6" id="KW-0808">Transferase</keyword>
<feature type="domain" description="HipA-like C-terminal" evidence="4">
    <location>
        <begin position="144"/>
        <end position="371"/>
    </location>
</feature>
<feature type="domain" description="HipA N-terminal subdomain 1" evidence="5">
    <location>
        <begin position="4"/>
        <end position="98"/>
    </location>
</feature>
<gene>
    <name evidence="6" type="ORF">FB555_001663</name>
</gene>
<sequence>MIELDAYLEGVYYGRFAEGGHTGELVFTYDESAPATPISLSIPRDGRASRSAATNLLDNLLPDRAEVRERMKKSYGAAGADTLSLLAAAGGDIAGGLVLVPAGADLRRDQPLLDPALDMDVAERIAAIKRDPDAWTPAEGPARFSLAGSQGKFALADYEGEWYWSNRTMPSTHIIKPAAMRLPGLEQVEADTLALASTVGLPAAKASLLHMLDQQAFIVERFDRAPTGTVAAQRIHAEDLAQASGTSAKRKYDQTAKQTIELLRAAELADPDIEYDFLRQLAFNTIIGNADAHAKNYSVMLRPDRISLAPLYDAVPVILYPEYDQNLAMEISGARRPSAVSLDHWRKLARSTGLDIGRVEHEIRTLAAAMNGAIEDAWPSIDPIQRNELLPLVKRNLLAAISDTATPRAR</sequence>
<evidence type="ECO:0000256" key="3">
    <source>
        <dbReference type="ARBA" id="ARBA00022777"/>
    </source>
</evidence>
<evidence type="ECO:0000256" key="1">
    <source>
        <dbReference type="ARBA" id="ARBA00010164"/>
    </source>
</evidence>
<dbReference type="GO" id="GO:0004674">
    <property type="term" value="F:protein serine/threonine kinase activity"/>
    <property type="evidence" value="ECO:0007669"/>
    <property type="project" value="UniProtKB-EC"/>
</dbReference>
<comment type="similarity">
    <text evidence="1">Belongs to the HipA Ser/Thr kinase family.</text>
</comment>
<dbReference type="AlphaFoldDB" id="A0A7W3JUM0"/>
<name>A0A7W3JUM0_9MICO</name>
<dbReference type="InterPro" id="IPR017508">
    <property type="entry name" value="HipA_N1"/>
</dbReference>
<dbReference type="NCBIfam" id="TIGR03071">
    <property type="entry name" value="couple_hipA"/>
    <property type="match status" value="1"/>
</dbReference>
<dbReference type="EMBL" id="JACGWU010000005">
    <property type="protein sequence ID" value="MBA8829554.1"/>
    <property type="molecule type" value="Genomic_DNA"/>
</dbReference>
<dbReference type="EC" id="2.7.11.1" evidence="6"/>
<protein>
    <submittedName>
        <fullName evidence="6">Serine/threonine-protein kinase HipA</fullName>
        <ecNumber evidence="6">2.7.11.1</ecNumber>
    </submittedName>
</protein>
<dbReference type="PANTHER" id="PTHR37419:SF1">
    <property type="entry name" value="SERINE_THREONINE-PROTEIN KINASE TOXIN HIPA"/>
    <property type="match status" value="1"/>
</dbReference>
<dbReference type="InterPro" id="IPR012893">
    <property type="entry name" value="HipA-like_C"/>
</dbReference>
<keyword evidence="3 6" id="KW-0418">Kinase</keyword>
<evidence type="ECO:0000313" key="7">
    <source>
        <dbReference type="Proteomes" id="UP000524237"/>
    </source>
</evidence>
<dbReference type="Proteomes" id="UP000524237">
    <property type="component" value="Unassembled WGS sequence"/>
</dbReference>
<dbReference type="RefSeq" id="WP_182484981.1">
    <property type="nucleotide sequence ID" value="NZ_JACGWU010000005.1"/>
</dbReference>
<dbReference type="InterPro" id="IPR052028">
    <property type="entry name" value="HipA_Ser/Thr_kinase"/>
</dbReference>
<evidence type="ECO:0000259" key="4">
    <source>
        <dbReference type="Pfam" id="PF07804"/>
    </source>
</evidence>
<dbReference type="Gene3D" id="1.10.1070.20">
    <property type="match status" value="1"/>
</dbReference>
<evidence type="ECO:0000259" key="5">
    <source>
        <dbReference type="Pfam" id="PF13657"/>
    </source>
</evidence>
<dbReference type="PANTHER" id="PTHR37419">
    <property type="entry name" value="SERINE/THREONINE-PROTEIN KINASE TOXIN HIPA"/>
    <property type="match status" value="1"/>
</dbReference>
<organism evidence="6 7">
    <name type="scientific">Alpinimonas psychrophila</name>
    <dbReference type="NCBI Taxonomy" id="748908"/>
    <lineage>
        <taxon>Bacteria</taxon>
        <taxon>Bacillati</taxon>
        <taxon>Actinomycetota</taxon>
        <taxon>Actinomycetes</taxon>
        <taxon>Micrococcales</taxon>
        <taxon>Microbacteriaceae</taxon>
        <taxon>Alpinimonas</taxon>
    </lineage>
</organism>
<comment type="caution">
    <text evidence="6">The sequence shown here is derived from an EMBL/GenBank/DDBJ whole genome shotgun (WGS) entry which is preliminary data.</text>
</comment>
<dbReference type="GO" id="GO:0005829">
    <property type="term" value="C:cytosol"/>
    <property type="evidence" value="ECO:0007669"/>
    <property type="project" value="TreeGrafter"/>
</dbReference>
<accession>A0A7W3JUM0</accession>
<dbReference type="Pfam" id="PF13657">
    <property type="entry name" value="Couple_hipA"/>
    <property type="match status" value="1"/>
</dbReference>
<evidence type="ECO:0000313" key="6">
    <source>
        <dbReference type="EMBL" id="MBA8829554.1"/>
    </source>
</evidence>
<evidence type="ECO:0000256" key="2">
    <source>
        <dbReference type="ARBA" id="ARBA00022679"/>
    </source>
</evidence>
<proteinExistence type="inferred from homology"/>
<keyword evidence="7" id="KW-1185">Reference proteome</keyword>